<organism evidence="6 7">
    <name type="scientific">Sulfurospirillum cavolei</name>
    <dbReference type="NCBI Taxonomy" id="366522"/>
    <lineage>
        <taxon>Bacteria</taxon>
        <taxon>Pseudomonadati</taxon>
        <taxon>Campylobacterota</taxon>
        <taxon>Epsilonproteobacteria</taxon>
        <taxon>Campylobacterales</taxon>
        <taxon>Sulfurospirillaceae</taxon>
        <taxon>Sulfurospirillum</taxon>
    </lineage>
</organism>
<sequence>MSEVSKIRTFPPSQESWGGETAFEGTHRKGELRGIIKINQDNCVGCDTCTAFCPTEAIKGSLGVAHAISTNKCVACGQCLVNCPFGAIEQMSFVDIVMEKLSDPKAFVVSHPAPAVRVAIAEEFGAPAGELTVNRLYNAFEKAGFHNYDINFAADQTILEEGTEFIKKVRYWVLGERGEDLEHVAHHPLPHFTSCCPAWIKNAETFHPELIPHISGAKSPMQMGGALAKTWAAEFVWKKDPRDVYLVGVMPCTAKIFEASRPEFNSAYEYLKAENKIPENTASFQDIDAILTVRDIAEIFRRKGINPLLMSDEREVETTNVYTGAATIFGASGGVMEAALRTAYFLLSGTELSNPDITLVRGYEQDIVEATIPVPLKALNGKVINVKVAVVNGASRNIKEIVKRLTDDKNQYHFVEVMNCPGGCVNGGGQPVRTMGTSWLHPLLPLPLRA</sequence>
<evidence type="ECO:0000313" key="7">
    <source>
        <dbReference type="Proteomes" id="UP000231638"/>
    </source>
</evidence>
<dbReference type="SUPFAM" id="SSF54862">
    <property type="entry name" value="4Fe-4S ferredoxins"/>
    <property type="match status" value="1"/>
</dbReference>
<evidence type="ECO:0000256" key="1">
    <source>
        <dbReference type="ARBA" id="ARBA00022723"/>
    </source>
</evidence>
<dbReference type="PROSITE" id="PS00198">
    <property type="entry name" value="4FE4S_FER_1"/>
    <property type="match status" value="2"/>
</dbReference>
<dbReference type="InterPro" id="IPR017900">
    <property type="entry name" value="4Fe4S_Fe_S_CS"/>
</dbReference>
<comment type="caution">
    <text evidence="6">The sequence shown here is derived from an EMBL/GenBank/DDBJ whole genome shotgun (WGS) entry which is preliminary data.</text>
</comment>
<dbReference type="PROSITE" id="PS51379">
    <property type="entry name" value="4FE4S_FER_2"/>
    <property type="match status" value="2"/>
</dbReference>
<feature type="domain" description="4Fe-4S ferredoxin-type" evidence="5">
    <location>
        <begin position="34"/>
        <end position="63"/>
    </location>
</feature>
<evidence type="ECO:0000313" key="6">
    <source>
        <dbReference type="EMBL" id="DAB36141.1"/>
    </source>
</evidence>
<reference evidence="6 7" key="1">
    <citation type="journal article" date="2017" name="Front. Microbiol.">
        <title>Comparative Genomic Analysis of the Class Epsilonproteobacteria and Proposed Reclassification to Epsilonbacteraeota (phyl. nov.).</title>
        <authorList>
            <person name="Waite D.W."/>
            <person name="Vanwonterghem I."/>
            <person name="Rinke C."/>
            <person name="Parks D.H."/>
            <person name="Zhang Y."/>
            <person name="Takai K."/>
            <person name="Sievert S.M."/>
            <person name="Simon J."/>
            <person name="Campbell B.J."/>
            <person name="Hanson T.E."/>
            <person name="Woyke T."/>
            <person name="Klotz M.G."/>
            <person name="Hugenholtz P."/>
        </authorList>
    </citation>
    <scope>NUCLEOTIDE SEQUENCE [LARGE SCALE GENOMIC DNA]</scope>
    <source>
        <strain evidence="6">UBA11420</strain>
    </source>
</reference>
<gene>
    <name evidence="6" type="ORF">CFH80_06475</name>
</gene>
<keyword evidence="3" id="KW-0411">Iron-sulfur</keyword>
<dbReference type="InterPro" id="IPR050340">
    <property type="entry name" value="Cytosolic_Fe-S_CAF"/>
</dbReference>
<feature type="domain" description="4Fe-4S ferredoxin-type" evidence="5">
    <location>
        <begin position="64"/>
        <end position="93"/>
    </location>
</feature>
<dbReference type="Pfam" id="PF14697">
    <property type="entry name" value="Fer4_21"/>
    <property type="match status" value="1"/>
</dbReference>
<dbReference type="Gene3D" id="3.40.950.10">
    <property type="entry name" value="Fe-only Hydrogenase (Larger Subunit), Chain L, domain 3"/>
    <property type="match status" value="1"/>
</dbReference>
<dbReference type="SUPFAM" id="SSF53920">
    <property type="entry name" value="Fe-only hydrogenase"/>
    <property type="match status" value="1"/>
</dbReference>
<evidence type="ECO:0000256" key="4">
    <source>
        <dbReference type="SAM" id="MobiDB-lite"/>
    </source>
</evidence>
<dbReference type="InterPro" id="IPR017896">
    <property type="entry name" value="4Fe4S_Fe-S-bd"/>
</dbReference>
<evidence type="ECO:0000256" key="3">
    <source>
        <dbReference type="ARBA" id="ARBA00023014"/>
    </source>
</evidence>
<accession>A0A2D3W445</accession>
<dbReference type="GO" id="GO:0051536">
    <property type="term" value="F:iron-sulfur cluster binding"/>
    <property type="evidence" value="ECO:0007669"/>
    <property type="project" value="UniProtKB-KW"/>
</dbReference>
<dbReference type="AlphaFoldDB" id="A0A2D3W445"/>
<dbReference type="InterPro" id="IPR004108">
    <property type="entry name" value="Fe_hydrogenase_lsu_C"/>
</dbReference>
<evidence type="ECO:0000259" key="5">
    <source>
        <dbReference type="PROSITE" id="PS51379"/>
    </source>
</evidence>
<dbReference type="GO" id="GO:0046872">
    <property type="term" value="F:metal ion binding"/>
    <property type="evidence" value="ECO:0007669"/>
    <property type="project" value="UniProtKB-KW"/>
</dbReference>
<proteinExistence type="predicted"/>
<dbReference type="InterPro" id="IPR009016">
    <property type="entry name" value="Fe_hydrogenase"/>
</dbReference>
<keyword evidence="2" id="KW-0408">Iron</keyword>
<dbReference type="STRING" id="366522.GCA_001548055_01915"/>
<dbReference type="Gene3D" id="3.40.50.1780">
    <property type="match status" value="1"/>
</dbReference>
<dbReference type="PANTHER" id="PTHR11615">
    <property type="entry name" value="NITRATE, FORMATE, IRON DEHYDROGENASE"/>
    <property type="match status" value="1"/>
</dbReference>
<evidence type="ECO:0000256" key="2">
    <source>
        <dbReference type="ARBA" id="ARBA00023004"/>
    </source>
</evidence>
<dbReference type="Gene3D" id="3.30.70.20">
    <property type="match status" value="1"/>
</dbReference>
<dbReference type="Proteomes" id="UP000231638">
    <property type="component" value="Unassembled WGS sequence"/>
</dbReference>
<feature type="region of interest" description="Disordered" evidence="4">
    <location>
        <begin position="1"/>
        <end position="21"/>
    </location>
</feature>
<name>A0A2D3W445_9BACT</name>
<protein>
    <submittedName>
        <fullName evidence="6">Iron hydrogenase</fullName>
    </submittedName>
</protein>
<dbReference type="Pfam" id="PF02906">
    <property type="entry name" value="Fe_hyd_lg_C"/>
    <property type="match status" value="1"/>
</dbReference>
<dbReference type="EMBL" id="DLUG01000172">
    <property type="protein sequence ID" value="DAB36141.1"/>
    <property type="molecule type" value="Genomic_DNA"/>
</dbReference>
<keyword evidence="1" id="KW-0479">Metal-binding</keyword>